<comment type="caution">
    <text evidence="1">The sequence shown here is derived from an EMBL/GenBank/DDBJ whole genome shotgun (WGS) entry which is preliminary data.</text>
</comment>
<evidence type="ECO:0000313" key="2">
    <source>
        <dbReference type="Proteomes" id="UP001057402"/>
    </source>
</evidence>
<protein>
    <submittedName>
        <fullName evidence="1">Uncharacterized protein</fullName>
    </submittedName>
</protein>
<dbReference type="Proteomes" id="UP001057402">
    <property type="component" value="Chromosome 10"/>
</dbReference>
<sequence length="80" mass="8472">MPAALILLTVVAPSLLADTVKGSWIGVGICLIIACYLLQEHIRAAGGFREAFTKASGISNTVGIIILFVYPAWALVMDIL</sequence>
<proteinExistence type="predicted"/>
<name>A0ACB9M637_9MYRT</name>
<reference evidence="2" key="1">
    <citation type="journal article" date="2023" name="Front. Plant Sci.">
        <title>Chromosomal-level genome assembly of Melastoma candidum provides insights into trichome evolution.</title>
        <authorList>
            <person name="Zhong Y."/>
            <person name="Wu W."/>
            <person name="Sun C."/>
            <person name="Zou P."/>
            <person name="Liu Y."/>
            <person name="Dai S."/>
            <person name="Zhou R."/>
        </authorList>
    </citation>
    <scope>NUCLEOTIDE SEQUENCE [LARGE SCALE GENOMIC DNA]</scope>
</reference>
<keyword evidence="2" id="KW-1185">Reference proteome</keyword>
<organism evidence="1 2">
    <name type="scientific">Melastoma candidum</name>
    <dbReference type="NCBI Taxonomy" id="119954"/>
    <lineage>
        <taxon>Eukaryota</taxon>
        <taxon>Viridiplantae</taxon>
        <taxon>Streptophyta</taxon>
        <taxon>Embryophyta</taxon>
        <taxon>Tracheophyta</taxon>
        <taxon>Spermatophyta</taxon>
        <taxon>Magnoliopsida</taxon>
        <taxon>eudicotyledons</taxon>
        <taxon>Gunneridae</taxon>
        <taxon>Pentapetalae</taxon>
        <taxon>rosids</taxon>
        <taxon>malvids</taxon>
        <taxon>Myrtales</taxon>
        <taxon>Melastomataceae</taxon>
        <taxon>Melastomatoideae</taxon>
        <taxon>Melastomateae</taxon>
        <taxon>Melastoma</taxon>
    </lineage>
</organism>
<accession>A0ACB9M637</accession>
<dbReference type="EMBL" id="CM042889">
    <property type="protein sequence ID" value="KAI4318376.1"/>
    <property type="molecule type" value="Genomic_DNA"/>
</dbReference>
<gene>
    <name evidence="1" type="ORF">MLD38_032090</name>
</gene>
<evidence type="ECO:0000313" key="1">
    <source>
        <dbReference type="EMBL" id="KAI4318376.1"/>
    </source>
</evidence>